<sequence>MSLEHPFAPFVRILGKGKQGSRSLSQSEAREAMQMIIDGLVEPEQLGAFLMLLRVKEESPEELAGFIEAVRGRCCAPEGLQVDLDWSTYAGKKRQLPWFILTSLLLAENGVRVFMHGARGHTPERIYTEDCLSLFGISACSDWGQVAESLDTSQFAFMSIETLSAEMGRIINLRPVLGLRSPVHTLCRLINPLRASHTVDGVFHPAYGPMHQKTAQLLGVENGLTIKGDGGEAEIKPDTECDLQWTRGSDYSVSQWERYFPRRLVKQELDTADLLGLWRGQITHEYGEGAVISTLALLLKLLNKADSDKGCYKLAQTMWQERDKDKY</sequence>
<dbReference type="AlphaFoldDB" id="A0A7R6PBL6"/>
<keyword evidence="3" id="KW-0028">Amino-acid biosynthesis</keyword>
<dbReference type="RefSeq" id="WP_019621654.1">
    <property type="nucleotide sequence ID" value="NZ_AP014545.1"/>
</dbReference>
<dbReference type="GO" id="GO:0000162">
    <property type="term" value="P:L-tryptophan biosynthetic process"/>
    <property type="evidence" value="ECO:0007669"/>
    <property type="project" value="UniProtKB-KW"/>
</dbReference>
<dbReference type="EMBL" id="AP014545">
    <property type="protein sequence ID" value="BBB26046.1"/>
    <property type="molecule type" value="Genomic_DNA"/>
</dbReference>
<dbReference type="InterPro" id="IPR000312">
    <property type="entry name" value="Glycosyl_Trfase_fam3"/>
</dbReference>
<keyword evidence="2" id="KW-0808">Transferase</keyword>
<protein>
    <recommendedName>
        <fullName evidence="8">Glycosyl transferase family 3 N-terminal domain-containing protein</fullName>
    </recommendedName>
</protein>
<dbReference type="KEGG" id="ajp:AMJAP_1451"/>
<dbReference type="PANTHER" id="PTHR43285:SF2">
    <property type="entry name" value="ANTHRANILATE PHOSPHORIBOSYLTRANSFERASE"/>
    <property type="match status" value="1"/>
</dbReference>
<evidence type="ECO:0000256" key="1">
    <source>
        <dbReference type="ARBA" id="ARBA00022676"/>
    </source>
</evidence>
<evidence type="ECO:0000259" key="4">
    <source>
        <dbReference type="Pfam" id="PF00591"/>
    </source>
</evidence>
<keyword evidence="3" id="KW-0822">Tryptophan biosynthesis</keyword>
<dbReference type="Pfam" id="PF00591">
    <property type="entry name" value="Glycos_transf_3"/>
    <property type="match status" value="1"/>
</dbReference>
<dbReference type="SUPFAM" id="SSF52418">
    <property type="entry name" value="Nucleoside phosphorylase/phosphoribosyltransferase catalytic domain"/>
    <property type="match status" value="1"/>
</dbReference>
<dbReference type="InterPro" id="IPR036320">
    <property type="entry name" value="Glycosyl_Trfase_fam3_N_dom_sf"/>
</dbReference>
<evidence type="ECO:0000256" key="2">
    <source>
        <dbReference type="ARBA" id="ARBA00022679"/>
    </source>
</evidence>
<evidence type="ECO:0000313" key="7">
    <source>
        <dbReference type="Proteomes" id="UP000595663"/>
    </source>
</evidence>
<dbReference type="Gene3D" id="3.40.1030.10">
    <property type="entry name" value="Nucleoside phosphorylase/phosphoribosyltransferase catalytic domain"/>
    <property type="match status" value="1"/>
</dbReference>
<dbReference type="InterPro" id="IPR035902">
    <property type="entry name" value="Nuc_phospho_transferase"/>
</dbReference>
<accession>A0A7R6PBL6</accession>
<gene>
    <name evidence="6" type="ORF">AMJAP_1451</name>
</gene>
<dbReference type="NCBIfam" id="NF006564">
    <property type="entry name" value="PRK09071.1"/>
    <property type="match status" value="1"/>
</dbReference>
<dbReference type="GO" id="GO:0004048">
    <property type="term" value="F:anthranilate phosphoribosyltransferase activity"/>
    <property type="evidence" value="ECO:0007669"/>
    <property type="project" value="InterPro"/>
</dbReference>
<feature type="domain" description="Glycosyl transferase family 3 N-terminal" evidence="5">
    <location>
        <begin position="16"/>
        <end position="72"/>
    </location>
</feature>
<organism evidence="6 7">
    <name type="scientific">Amphritea japonica ATCC BAA-1530</name>
    <dbReference type="NCBI Taxonomy" id="1278309"/>
    <lineage>
        <taxon>Bacteria</taxon>
        <taxon>Pseudomonadati</taxon>
        <taxon>Pseudomonadota</taxon>
        <taxon>Gammaproteobacteria</taxon>
        <taxon>Oceanospirillales</taxon>
        <taxon>Oceanospirillaceae</taxon>
        <taxon>Amphritea</taxon>
    </lineage>
</organism>
<dbReference type="Pfam" id="PF02885">
    <property type="entry name" value="Glycos_trans_3N"/>
    <property type="match status" value="1"/>
</dbReference>
<evidence type="ECO:0000256" key="3">
    <source>
        <dbReference type="ARBA" id="ARBA00022822"/>
    </source>
</evidence>
<dbReference type="PANTHER" id="PTHR43285">
    <property type="entry name" value="ANTHRANILATE PHOSPHORIBOSYLTRANSFERASE"/>
    <property type="match status" value="1"/>
</dbReference>
<dbReference type="OrthoDB" id="9768896at2"/>
<reference evidence="6 7" key="1">
    <citation type="journal article" date="2008" name="Int. J. Syst. Evol. Microbiol.">
        <title>Amphritea japonica sp. nov. and Amphritea balenae sp. nov., isolated from the sediment adjacent to sperm whale carcasses off Kagoshima, Japan.</title>
        <authorList>
            <person name="Miyazaki M."/>
            <person name="Nogi Y."/>
            <person name="Fujiwara Y."/>
            <person name="Kawato M."/>
            <person name="Nagahama T."/>
            <person name="Kubokawa K."/>
            <person name="Horikoshi K."/>
        </authorList>
    </citation>
    <scope>NUCLEOTIDE SEQUENCE [LARGE SCALE GENOMIC DNA]</scope>
    <source>
        <strain evidence="6 7">ATCC BAA-1530</strain>
    </source>
</reference>
<dbReference type="InterPro" id="IPR005940">
    <property type="entry name" value="Anthranilate_Pribosyl_Tfrase"/>
</dbReference>
<keyword evidence="7" id="KW-1185">Reference proteome</keyword>
<name>A0A7R6PBL6_9GAMM</name>
<evidence type="ECO:0000313" key="6">
    <source>
        <dbReference type="EMBL" id="BBB26046.1"/>
    </source>
</evidence>
<proteinExistence type="predicted"/>
<dbReference type="SUPFAM" id="SSF47648">
    <property type="entry name" value="Nucleoside phosphorylase/phosphoribosyltransferase N-terminal domain"/>
    <property type="match status" value="1"/>
</dbReference>
<dbReference type="GO" id="GO:0005829">
    <property type="term" value="C:cytosol"/>
    <property type="evidence" value="ECO:0007669"/>
    <property type="project" value="TreeGrafter"/>
</dbReference>
<evidence type="ECO:0000259" key="5">
    <source>
        <dbReference type="Pfam" id="PF02885"/>
    </source>
</evidence>
<keyword evidence="1" id="KW-0328">Glycosyltransferase</keyword>
<evidence type="ECO:0008006" key="8">
    <source>
        <dbReference type="Google" id="ProtNLM"/>
    </source>
</evidence>
<feature type="domain" description="Glycosyl transferase family 3" evidence="4">
    <location>
        <begin position="102"/>
        <end position="237"/>
    </location>
</feature>
<keyword evidence="3" id="KW-0057">Aromatic amino acid biosynthesis</keyword>
<dbReference type="Proteomes" id="UP000595663">
    <property type="component" value="Chromosome"/>
</dbReference>
<dbReference type="InterPro" id="IPR017459">
    <property type="entry name" value="Glycosyl_Trfase_fam3_N_dom"/>
</dbReference>
<dbReference type="Gene3D" id="1.20.970.10">
    <property type="entry name" value="Transferase, Pyrimidine Nucleoside Phosphorylase, Chain C"/>
    <property type="match status" value="1"/>
</dbReference>